<protein>
    <submittedName>
        <fullName evidence="1">Uncharacterized protein</fullName>
    </submittedName>
</protein>
<organism evidence="1">
    <name type="scientific">Siphoviridae sp. ctHip2</name>
    <dbReference type="NCBI Taxonomy" id="2827830"/>
    <lineage>
        <taxon>Viruses</taxon>
        <taxon>Duplodnaviria</taxon>
        <taxon>Heunggongvirae</taxon>
        <taxon>Uroviricota</taxon>
        <taxon>Caudoviricetes</taxon>
    </lineage>
</organism>
<reference evidence="1" key="1">
    <citation type="journal article" date="2021" name="Proc. Natl. Acad. Sci. U.S.A.">
        <title>A Catalog of Tens of Thousands of Viruses from Human Metagenomes Reveals Hidden Associations with Chronic Diseases.</title>
        <authorList>
            <person name="Tisza M.J."/>
            <person name="Buck C.B."/>
        </authorList>
    </citation>
    <scope>NUCLEOTIDE SEQUENCE</scope>
    <source>
        <strain evidence="1">CtHip2</strain>
    </source>
</reference>
<evidence type="ECO:0000313" key="1">
    <source>
        <dbReference type="EMBL" id="DAF42942.1"/>
    </source>
</evidence>
<proteinExistence type="predicted"/>
<sequence length="242" mass="28695">MKLDNNIYDNNSVFDTNEKEIFNGNFKELKEFMSNTFNFKLTDNENMEVYEDFNGRDFKIQMGIHIDPEFLKQLEATASAEAKLEEIYNKVFGKFSIKEMLEMIKSKKILNFMEQFMNEVPLGFDNPYEANYFIFETVEDFIEAMIAQLYYKYKESGIMISFCPNTNITTDEFMFTTELFATQENGEYYIFERISGQGETFYHIYNIKDGKLSANVWRETIEYSRALNALNEVYKERINEAN</sequence>
<name>A0A8S5RVY3_9CAUD</name>
<accession>A0A8S5RVY3</accession>
<dbReference type="EMBL" id="BK032497">
    <property type="protein sequence ID" value="DAF42942.1"/>
    <property type="molecule type" value="Genomic_DNA"/>
</dbReference>